<reference evidence="1 2" key="1">
    <citation type="submission" date="2024-04" db="EMBL/GenBank/DDBJ databases">
        <authorList>
            <person name="Rising A."/>
            <person name="Reimegard J."/>
            <person name="Sonavane S."/>
            <person name="Akerstrom W."/>
            <person name="Nylinder S."/>
            <person name="Hedman E."/>
            <person name="Kallberg Y."/>
        </authorList>
    </citation>
    <scope>NUCLEOTIDE SEQUENCE [LARGE SCALE GENOMIC DNA]</scope>
</reference>
<dbReference type="InterPro" id="IPR046350">
    <property type="entry name" value="Cystatin_sf"/>
</dbReference>
<comment type="caution">
    <text evidence="1">The sequence shown here is derived from an EMBL/GenBank/DDBJ whole genome shotgun (WGS) entry which is preliminary data.</text>
</comment>
<gene>
    <name evidence="1" type="ORF">LARSCL_LOCUS20280</name>
</gene>
<accession>A0AAV2BPT8</accession>
<organism evidence="1 2">
    <name type="scientific">Larinioides sclopetarius</name>
    <dbReference type="NCBI Taxonomy" id="280406"/>
    <lineage>
        <taxon>Eukaryota</taxon>
        <taxon>Metazoa</taxon>
        <taxon>Ecdysozoa</taxon>
        <taxon>Arthropoda</taxon>
        <taxon>Chelicerata</taxon>
        <taxon>Arachnida</taxon>
        <taxon>Araneae</taxon>
        <taxon>Araneomorphae</taxon>
        <taxon>Entelegynae</taxon>
        <taxon>Araneoidea</taxon>
        <taxon>Araneidae</taxon>
        <taxon>Larinioides</taxon>
    </lineage>
</organism>
<dbReference type="Proteomes" id="UP001497382">
    <property type="component" value="Unassembled WGS sequence"/>
</dbReference>
<protein>
    <submittedName>
        <fullName evidence="1">Uncharacterized protein</fullName>
    </submittedName>
</protein>
<name>A0AAV2BPT8_9ARAC</name>
<dbReference type="SUPFAM" id="SSF54403">
    <property type="entry name" value="Cystatin/monellin"/>
    <property type="match status" value="1"/>
</dbReference>
<proteinExistence type="predicted"/>
<evidence type="ECO:0000313" key="2">
    <source>
        <dbReference type="Proteomes" id="UP001497382"/>
    </source>
</evidence>
<evidence type="ECO:0000313" key="1">
    <source>
        <dbReference type="EMBL" id="CAL1297378.1"/>
    </source>
</evidence>
<keyword evidence="2" id="KW-1185">Reference proteome</keyword>
<sequence>MNIVVGQTTCRKDEYEYANTDECDLETGISAFKMCVVVVFREPEGDHRLMGSGCRLAEKDEVEGI</sequence>
<dbReference type="EMBL" id="CAXIEN010000423">
    <property type="protein sequence ID" value="CAL1297378.1"/>
    <property type="molecule type" value="Genomic_DNA"/>
</dbReference>
<dbReference type="AlphaFoldDB" id="A0AAV2BPT8"/>